<name>D6TGE3_KTERA</name>
<feature type="transmembrane region" description="Helical" evidence="8">
    <location>
        <begin position="108"/>
        <end position="129"/>
    </location>
</feature>
<dbReference type="GO" id="GO:0005886">
    <property type="term" value="C:plasma membrane"/>
    <property type="evidence" value="ECO:0007669"/>
    <property type="project" value="UniProtKB-SubCell"/>
</dbReference>
<evidence type="ECO:0000256" key="6">
    <source>
        <dbReference type="ARBA" id="ARBA00022989"/>
    </source>
</evidence>
<evidence type="ECO:0000259" key="9">
    <source>
        <dbReference type="Pfam" id="PF13231"/>
    </source>
</evidence>
<evidence type="ECO:0000256" key="4">
    <source>
        <dbReference type="ARBA" id="ARBA00022679"/>
    </source>
</evidence>
<keyword evidence="4" id="KW-0808">Transferase</keyword>
<dbReference type="GO" id="GO:0009103">
    <property type="term" value="P:lipopolysaccharide biosynthetic process"/>
    <property type="evidence" value="ECO:0007669"/>
    <property type="project" value="UniProtKB-ARBA"/>
</dbReference>
<evidence type="ECO:0000313" key="11">
    <source>
        <dbReference type="Proteomes" id="UP000004508"/>
    </source>
</evidence>
<feature type="transmembrane region" description="Helical" evidence="8">
    <location>
        <begin position="158"/>
        <end position="176"/>
    </location>
</feature>
<evidence type="ECO:0000256" key="2">
    <source>
        <dbReference type="ARBA" id="ARBA00022475"/>
    </source>
</evidence>
<keyword evidence="5 8" id="KW-0812">Transmembrane</keyword>
<feature type="transmembrane region" description="Helical" evidence="8">
    <location>
        <begin position="227"/>
        <end position="244"/>
    </location>
</feature>
<dbReference type="EMBL" id="ADVG01000001">
    <property type="protein sequence ID" value="EFH90655.1"/>
    <property type="molecule type" value="Genomic_DNA"/>
</dbReference>
<dbReference type="InParanoid" id="D6TGE3"/>
<comment type="caution">
    <text evidence="10">The sequence shown here is derived from an EMBL/GenBank/DDBJ whole genome shotgun (WGS) entry which is preliminary data.</text>
</comment>
<evidence type="ECO:0000256" key="8">
    <source>
        <dbReference type="SAM" id="Phobius"/>
    </source>
</evidence>
<feature type="transmembrane region" description="Helical" evidence="8">
    <location>
        <begin position="136"/>
        <end position="152"/>
    </location>
</feature>
<dbReference type="RefSeq" id="WP_007908207.1">
    <property type="nucleotide sequence ID" value="NZ_ADVG01000001.1"/>
</dbReference>
<protein>
    <recommendedName>
        <fullName evidence="9">Glycosyltransferase RgtA/B/C/D-like domain-containing protein</fullName>
    </recommendedName>
</protein>
<evidence type="ECO:0000313" key="10">
    <source>
        <dbReference type="EMBL" id="EFH90655.1"/>
    </source>
</evidence>
<feature type="domain" description="Glycosyltransferase RgtA/B/C/D-like" evidence="9">
    <location>
        <begin position="90"/>
        <end position="244"/>
    </location>
</feature>
<feature type="transmembrane region" description="Helical" evidence="8">
    <location>
        <begin position="30"/>
        <end position="49"/>
    </location>
</feature>
<feature type="transmembrane region" description="Helical" evidence="8">
    <location>
        <begin position="185"/>
        <end position="200"/>
    </location>
</feature>
<feature type="transmembrane region" description="Helical" evidence="8">
    <location>
        <begin position="324"/>
        <end position="345"/>
    </location>
</feature>
<dbReference type="InterPro" id="IPR050297">
    <property type="entry name" value="LipidA_mod_glycosyltrf_83"/>
</dbReference>
<organism evidence="10 11">
    <name type="scientific">Ktedonobacter racemifer DSM 44963</name>
    <dbReference type="NCBI Taxonomy" id="485913"/>
    <lineage>
        <taxon>Bacteria</taxon>
        <taxon>Bacillati</taxon>
        <taxon>Chloroflexota</taxon>
        <taxon>Ktedonobacteria</taxon>
        <taxon>Ktedonobacterales</taxon>
        <taxon>Ktedonobacteraceae</taxon>
        <taxon>Ktedonobacter</taxon>
    </lineage>
</organism>
<comment type="subcellular location">
    <subcellularLocation>
        <location evidence="1">Cell membrane</location>
        <topology evidence="1">Multi-pass membrane protein</topology>
    </subcellularLocation>
</comment>
<evidence type="ECO:0000256" key="3">
    <source>
        <dbReference type="ARBA" id="ARBA00022676"/>
    </source>
</evidence>
<keyword evidence="7 8" id="KW-0472">Membrane</keyword>
<dbReference type="PANTHER" id="PTHR33908">
    <property type="entry name" value="MANNOSYLTRANSFERASE YKCB-RELATED"/>
    <property type="match status" value="1"/>
</dbReference>
<gene>
    <name evidence="10" type="ORF">Krac_12282</name>
</gene>
<evidence type="ECO:0000256" key="7">
    <source>
        <dbReference type="ARBA" id="ARBA00023136"/>
    </source>
</evidence>
<dbReference type="Proteomes" id="UP000004508">
    <property type="component" value="Unassembled WGS sequence"/>
</dbReference>
<keyword evidence="11" id="KW-1185">Reference proteome</keyword>
<dbReference type="eggNOG" id="ENOG502ZECY">
    <property type="taxonomic scope" value="Bacteria"/>
</dbReference>
<keyword evidence="6 8" id="KW-1133">Transmembrane helix</keyword>
<evidence type="ECO:0000256" key="5">
    <source>
        <dbReference type="ARBA" id="ARBA00022692"/>
    </source>
</evidence>
<reference evidence="10 11" key="1">
    <citation type="journal article" date="2011" name="Stand. Genomic Sci.">
        <title>Non-contiguous finished genome sequence and contextual data of the filamentous soil bacterium Ktedonobacter racemifer type strain (SOSP1-21).</title>
        <authorList>
            <person name="Chang Y.J."/>
            <person name="Land M."/>
            <person name="Hauser L."/>
            <person name="Chertkov O."/>
            <person name="Del Rio T.G."/>
            <person name="Nolan M."/>
            <person name="Copeland A."/>
            <person name="Tice H."/>
            <person name="Cheng J.F."/>
            <person name="Lucas S."/>
            <person name="Han C."/>
            <person name="Goodwin L."/>
            <person name="Pitluck S."/>
            <person name="Ivanova N."/>
            <person name="Ovchinikova G."/>
            <person name="Pati A."/>
            <person name="Chen A."/>
            <person name="Palaniappan K."/>
            <person name="Mavromatis K."/>
            <person name="Liolios K."/>
            <person name="Brettin T."/>
            <person name="Fiebig A."/>
            <person name="Rohde M."/>
            <person name="Abt B."/>
            <person name="Goker M."/>
            <person name="Detter J.C."/>
            <person name="Woyke T."/>
            <person name="Bristow J."/>
            <person name="Eisen J.A."/>
            <person name="Markowitz V."/>
            <person name="Hugenholtz P."/>
            <person name="Kyrpides N.C."/>
            <person name="Klenk H.P."/>
            <person name="Lapidus A."/>
        </authorList>
    </citation>
    <scope>NUCLEOTIDE SEQUENCE [LARGE SCALE GENOMIC DNA]</scope>
    <source>
        <strain evidence="11">DSM 44963</strain>
    </source>
</reference>
<keyword evidence="3" id="KW-0328">Glycosyltransferase</keyword>
<evidence type="ECO:0000256" key="1">
    <source>
        <dbReference type="ARBA" id="ARBA00004651"/>
    </source>
</evidence>
<dbReference type="InterPro" id="IPR038731">
    <property type="entry name" value="RgtA/B/C-like"/>
</dbReference>
<dbReference type="Pfam" id="PF13231">
    <property type="entry name" value="PMT_2"/>
    <property type="match status" value="1"/>
</dbReference>
<keyword evidence="2" id="KW-1003">Cell membrane</keyword>
<accession>D6TGE3</accession>
<dbReference type="GO" id="GO:0016763">
    <property type="term" value="F:pentosyltransferase activity"/>
    <property type="evidence" value="ECO:0007669"/>
    <property type="project" value="TreeGrafter"/>
</dbReference>
<dbReference type="AlphaFoldDB" id="D6TGE3"/>
<feature type="transmembrane region" description="Helical" evidence="8">
    <location>
        <begin position="400"/>
        <end position="421"/>
    </location>
</feature>
<sequence>MTQPFLIHKREVETDRQTAPVKFSDTIRRLLLSWEIYLILFITAFLRLFNIDKVIFNDDEAGVFRMAHDAIANGWLPLTSNRASLGNLNPPFVIYLFMLPASLSADPLWGQVMVALFNTAAVLLTYFFVRRYYGRLAGTIAALLYATSVWAWTYSRNIWPQNFLPFFIMLFMFTLFRGVVERRKGWFFWAIVLIGILYQFHGSTLYLLAPLTAAVLFAFKTIRWRDIGLAAIVLLLLFAPYIVWEYHTNFADVTMILHATTGQQATIDTEALRFYLSFIRPMLANPYLDPIARIRDNHLLLPNAQSILATTPLRHLYLFLRAEFYVAILLLLGGLLIAAMQILSFRRSAPEAEPKKGILARWWSEFWASPYKQGLVLLLLWQVAPLLFLTRHSIVLFAHYFIFFVPGQFIFMALCTTQIIAFVQKYRPGWGRLARYGMGALAALVILAQLIGSSSTLFDLTMGNFNDHSVFPPYNDLHSEQNALQEADRVAQQRHINRIYVTTIKFHTAQALEDLSGQVKTPVALINIDDCFMLPSPEAGPVVFLVTPNDWVTNTILNQYTNATLVSTPPHLGGDPYDIYVLTTKPAPAPVPHAFTQGLQLISPTAQLLQNSTAGRQLLTTRWSIPSTNKPAPRTHYGFNFRTHANEVYTTDDNINCLPTATWAGDQLFVFHKSQQGNPFPSQISLQVSTYLSQPQALSAGPLTMFTYYEVENSLQTLLTADGKNSITLPTTNASN</sequence>
<dbReference type="PANTHER" id="PTHR33908:SF11">
    <property type="entry name" value="MEMBRANE PROTEIN"/>
    <property type="match status" value="1"/>
</dbReference>
<feature type="transmembrane region" description="Helical" evidence="8">
    <location>
        <begin position="433"/>
        <end position="452"/>
    </location>
</feature>
<proteinExistence type="predicted"/>
<dbReference type="OrthoDB" id="140092at2"/>